<sequence length="63" mass="7087">MSVAGESGGRAQQLRAKAKELNEAAERATDPEQRQRLQDKARRLREQGEQESSMTDRGMDPMV</sequence>
<dbReference type="InterPro" id="IPR045961">
    <property type="entry name" value="DUF6381"/>
</dbReference>
<organism evidence="2">
    <name type="scientific">Streptomyces sp. NBC_01401</name>
    <dbReference type="NCBI Taxonomy" id="2903854"/>
    <lineage>
        <taxon>Bacteria</taxon>
        <taxon>Bacillati</taxon>
        <taxon>Actinomycetota</taxon>
        <taxon>Actinomycetes</taxon>
        <taxon>Kitasatosporales</taxon>
        <taxon>Streptomycetaceae</taxon>
        <taxon>Streptomyces</taxon>
    </lineage>
</organism>
<gene>
    <name evidence="2" type="ORF">OG626_01805</name>
</gene>
<dbReference type="Pfam" id="PF19908">
    <property type="entry name" value="DUF6381"/>
    <property type="match status" value="1"/>
</dbReference>
<accession>A0AAU3GPU2</accession>
<dbReference type="EMBL" id="CP109535">
    <property type="protein sequence ID" value="WTY93708.1"/>
    <property type="molecule type" value="Genomic_DNA"/>
</dbReference>
<evidence type="ECO:0000256" key="1">
    <source>
        <dbReference type="SAM" id="MobiDB-lite"/>
    </source>
</evidence>
<protein>
    <submittedName>
        <fullName evidence="2">DUF6381 family protein</fullName>
    </submittedName>
</protein>
<proteinExistence type="predicted"/>
<feature type="compositionally biased region" description="Basic and acidic residues" evidence="1">
    <location>
        <begin position="17"/>
        <end position="48"/>
    </location>
</feature>
<feature type="region of interest" description="Disordered" evidence="1">
    <location>
        <begin position="1"/>
        <end position="63"/>
    </location>
</feature>
<evidence type="ECO:0000313" key="2">
    <source>
        <dbReference type="EMBL" id="WTY93708.1"/>
    </source>
</evidence>
<reference evidence="2" key="1">
    <citation type="submission" date="2022-10" db="EMBL/GenBank/DDBJ databases">
        <title>The complete genomes of actinobacterial strains from the NBC collection.</title>
        <authorList>
            <person name="Joergensen T.S."/>
            <person name="Alvarez Arevalo M."/>
            <person name="Sterndorff E.B."/>
            <person name="Faurdal D."/>
            <person name="Vuksanovic O."/>
            <person name="Mourched A.-S."/>
            <person name="Charusanti P."/>
            <person name="Shaw S."/>
            <person name="Blin K."/>
            <person name="Weber T."/>
        </authorList>
    </citation>
    <scope>NUCLEOTIDE SEQUENCE</scope>
    <source>
        <strain evidence="2">NBC_01401</strain>
    </source>
</reference>
<dbReference type="AlphaFoldDB" id="A0AAU3GPU2"/>
<name>A0AAU3GPU2_9ACTN</name>